<evidence type="ECO:0000313" key="2">
    <source>
        <dbReference type="EMBL" id="AHH01981.1"/>
    </source>
</evidence>
<dbReference type="Proteomes" id="UP000202176">
    <property type="component" value="Segment"/>
</dbReference>
<name>W5S5I0_9VIRU</name>
<proteinExistence type="predicted"/>
<evidence type="ECO:0000313" key="3">
    <source>
        <dbReference type="Proteomes" id="UP000202176"/>
    </source>
</evidence>
<keyword evidence="3" id="KW-1185">Reference proteome</keyword>
<organism evidence="2 3">
    <name type="scientific">Pithovirus sibericum</name>
    <dbReference type="NCBI Taxonomy" id="1450746"/>
    <lineage>
        <taxon>Viruses</taxon>
        <taxon>Pithoviruses</taxon>
        <taxon>Orthopithovirinae</taxon>
        <taxon>Alphapithovirus</taxon>
        <taxon>Alphapithovirus sibericum</taxon>
    </lineage>
</organism>
<dbReference type="RefSeq" id="YP_009001316.1">
    <property type="nucleotide sequence ID" value="NC_023423.1"/>
</dbReference>
<evidence type="ECO:0000256" key="1">
    <source>
        <dbReference type="SAM" id="Coils"/>
    </source>
</evidence>
<sequence length="148" mass="17613">MARRENLKAELRKVEAERKRYHSDIQQIQSNLQNIQQITLISTISNFIFQRKLCEVLDQALNVQLRKEMEQKIRNLEEEKLEAEIKIEGMSKIRINQEDELNLLRERKKNSDKEIRKLTQENSELTSKVNVLKLKCEKKSTESSDEED</sequence>
<keyword evidence="1" id="KW-0175">Coiled coil</keyword>
<gene>
    <name evidence="2" type="ORF">pv_415</name>
</gene>
<dbReference type="KEGG" id="vg:18266442"/>
<dbReference type="EMBL" id="KF740664">
    <property type="protein sequence ID" value="AHH01981.1"/>
    <property type="molecule type" value="Genomic_DNA"/>
</dbReference>
<reference evidence="2 3" key="1">
    <citation type="journal article" date="2014" name="Proc. Natl. Acad. Sci. U.S.A.">
        <title>Thirty-thousand-year-old distant relative of giant icosahedral DNA viruses with a pandoravirus morphology.</title>
        <authorList>
            <person name="Legendre M."/>
            <person name="Bartoli J."/>
            <person name="Shmakova L."/>
            <person name="Jeudy S."/>
            <person name="Labadie K."/>
            <person name="Adrait A."/>
            <person name="Lescot M."/>
            <person name="Poirot O."/>
            <person name="Bertaux L."/>
            <person name="Bruley C."/>
            <person name="Coute Y."/>
            <person name="Rivkina E."/>
            <person name="Abergel C."/>
            <person name="Claverie J.M."/>
        </authorList>
    </citation>
    <scope>NUCLEOTIDE SEQUENCE [LARGE SCALE GENOMIC DNA]</scope>
    <source>
        <strain evidence="2">P1084-T</strain>
    </source>
</reference>
<accession>W5S5I0</accession>
<protein>
    <submittedName>
        <fullName evidence="2">Uncharacterized protein</fullName>
    </submittedName>
</protein>
<feature type="coiled-coil region" evidence="1">
    <location>
        <begin position="59"/>
        <end position="135"/>
    </location>
</feature>
<feature type="coiled-coil region" evidence="1">
    <location>
        <begin position="4"/>
        <end position="31"/>
    </location>
</feature>
<dbReference type="GeneID" id="18266442"/>